<organism evidence="2 3">
    <name type="scientific">Aspergillus niger ATCC 13496</name>
    <dbReference type="NCBI Taxonomy" id="1353008"/>
    <lineage>
        <taxon>Eukaryota</taxon>
        <taxon>Fungi</taxon>
        <taxon>Dikarya</taxon>
        <taxon>Ascomycota</taxon>
        <taxon>Pezizomycotina</taxon>
        <taxon>Eurotiomycetes</taxon>
        <taxon>Eurotiomycetidae</taxon>
        <taxon>Eurotiales</taxon>
        <taxon>Aspergillaceae</taxon>
        <taxon>Aspergillus</taxon>
        <taxon>Aspergillus subgen. Circumdati</taxon>
    </lineage>
</organism>
<dbReference type="Proteomes" id="UP000253845">
    <property type="component" value="Unassembled WGS sequence"/>
</dbReference>
<dbReference type="EMBL" id="KZ851945">
    <property type="protein sequence ID" value="RDH15797.1"/>
    <property type="molecule type" value="Genomic_DNA"/>
</dbReference>
<feature type="region of interest" description="Disordered" evidence="1">
    <location>
        <begin position="319"/>
        <end position="339"/>
    </location>
</feature>
<proteinExistence type="predicted"/>
<evidence type="ECO:0000313" key="2">
    <source>
        <dbReference type="EMBL" id="RDH15797.1"/>
    </source>
</evidence>
<accession>A0A370BK11</accession>
<name>A0A370BK11_ASPNG</name>
<dbReference type="AlphaFoldDB" id="A0A370BK11"/>
<evidence type="ECO:0000256" key="1">
    <source>
        <dbReference type="SAM" id="MobiDB-lite"/>
    </source>
</evidence>
<reference evidence="2 3" key="1">
    <citation type="submission" date="2018-07" db="EMBL/GenBank/DDBJ databases">
        <title>Section-level genome sequencing of Aspergillus section Nigri to investigate inter- and intra-species variation.</title>
        <authorList>
            <consortium name="DOE Joint Genome Institute"/>
            <person name="Vesth T.C."/>
            <person name="Nybo J.L."/>
            <person name="Theobald S."/>
            <person name="Frisvad J.C."/>
            <person name="Larsen T.O."/>
            <person name="Nielsen K.F."/>
            <person name="Hoof J.B."/>
            <person name="Brandl J."/>
            <person name="Salamov A."/>
            <person name="Riley R."/>
            <person name="Gladden J.M."/>
            <person name="Phatale P."/>
            <person name="Nielsen M.T."/>
            <person name="Lyhne E.K."/>
            <person name="Kogle M.E."/>
            <person name="Strasser K."/>
            <person name="McDonnell E."/>
            <person name="Barry K."/>
            <person name="Clum A."/>
            <person name="Chen C."/>
            <person name="Nolan M."/>
            <person name="Sandor L."/>
            <person name="Kuo A."/>
            <person name="Lipzen A."/>
            <person name="Hainaut M."/>
            <person name="Drula E."/>
            <person name="Tsang A."/>
            <person name="Magnuson J.K."/>
            <person name="Henrissat B."/>
            <person name="Wiebenga A."/>
            <person name="Simmons B.A."/>
            <person name="Makela M.R."/>
            <person name="De vries R.P."/>
            <person name="Grigoriev I.V."/>
            <person name="Mortensen U.H."/>
            <person name="Baker S.E."/>
            <person name="Andersen M.R."/>
        </authorList>
    </citation>
    <scope>NUCLEOTIDE SEQUENCE [LARGE SCALE GENOMIC DNA]</scope>
    <source>
        <strain evidence="2 3">ATCC 13496</strain>
    </source>
</reference>
<evidence type="ECO:0000313" key="3">
    <source>
        <dbReference type="Proteomes" id="UP000253845"/>
    </source>
</evidence>
<protein>
    <submittedName>
        <fullName evidence="2">Uncharacterized protein</fullName>
    </submittedName>
</protein>
<dbReference type="VEuPathDB" id="FungiDB:M747DRAFT_246453"/>
<sequence length="398" mass="44083">MVELEIWLTAAVVMQKSPWKLVIQRGYMFRVKIIISDKWPVRLKEQESESPRRVVLLLAMILLREAQNSSHSGGIDIQPPPPIRGLLFRTLESRTNMPWWDFIESSLVPILRGAISWPRAFSPEVTKSSERNGGGSQSIKMTDVKGLSHTSFTILSSILDVRNRLTLRRIRITFSDRVFAVGLGRDWRGGAPDNFIFVSYVPQLLAPCAQTLVPLGLPSPRELSSASVPCIGLGIVQCSSLFANLQQCLVIDAKPDSAGGYAYCFCLLMSRCRNNKVAQCWLGNSVCFSASNRQPQGYNSPSIKASHENHAWSLAISGRRPKEDGSRYPKKVGNGRGGEIYHRPPHAPFKLHGRVGFSITLVASFADDDGHGQKPNGTSQISVYLDSTKDEAGYYGHD</sequence>
<gene>
    <name evidence="2" type="ORF">M747DRAFT_246453</name>
</gene>